<dbReference type="Proteomes" id="UP000178797">
    <property type="component" value="Unassembled WGS sequence"/>
</dbReference>
<dbReference type="AlphaFoldDB" id="A0A1F7S430"/>
<evidence type="ECO:0000313" key="2">
    <source>
        <dbReference type="Proteomes" id="UP000178797"/>
    </source>
</evidence>
<proteinExistence type="predicted"/>
<accession>A0A1F7S430</accession>
<evidence type="ECO:0000313" key="1">
    <source>
        <dbReference type="EMBL" id="OGL47857.1"/>
    </source>
</evidence>
<dbReference type="EMBL" id="MGDE01000001">
    <property type="protein sequence ID" value="OGL47857.1"/>
    <property type="molecule type" value="Genomic_DNA"/>
</dbReference>
<reference evidence="1 2" key="1">
    <citation type="journal article" date="2016" name="Nat. Commun.">
        <title>Thousands of microbial genomes shed light on interconnected biogeochemical processes in an aquifer system.</title>
        <authorList>
            <person name="Anantharaman K."/>
            <person name="Brown C.T."/>
            <person name="Hug L.A."/>
            <person name="Sharon I."/>
            <person name="Castelle C.J."/>
            <person name="Probst A.J."/>
            <person name="Thomas B.C."/>
            <person name="Singh A."/>
            <person name="Wilkins M.J."/>
            <person name="Karaoz U."/>
            <person name="Brodie E.L."/>
            <person name="Williams K.H."/>
            <person name="Hubbard S.S."/>
            <person name="Banfield J.F."/>
        </authorList>
    </citation>
    <scope>NUCLEOTIDE SEQUENCE [LARGE SCALE GENOMIC DNA]</scope>
</reference>
<dbReference type="Pfam" id="PF19645">
    <property type="entry name" value="DUF6148"/>
    <property type="match status" value="1"/>
</dbReference>
<gene>
    <name evidence="1" type="ORF">A2W05_07765</name>
</gene>
<sequence>MTLTDAQTQLANWLTASTKVAQGQSYSISGRAVTRADAEEIRKQIIYWDRQVKRLTKGGITIKGATPV</sequence>
<name>A0A1F7S430_9BACT</name>
<comment type="caution">
    <text evidence="1">The sequence shown here is derived from an EMBL/GenBank/DDBJ whole genome shotgun (WGS) entry which is preliminary data.</text>
</comment>
<organism evidence="1 2">
    <name type="scientific">Candidatus Schekmanbacteria bacterium RBG_16_38_10</name>
    <dbReference type="NCBI Taxonomy" id="1817879"/>
    <lineage>
        <taxon>Bacteria</taxon>
        <taxon>Candidatus Schekmaniibacteriota</taxon>
    </lineage>
</organism>
<dbReference type="InterPro" id="IPR046146">
    <property type="entry name" value="DUF6148"/>
</dbReference>
<protein>
    <submittedName>
        <fullName evidence="1">Uncharacterized protein</fullName>
    </submittedName>
</protein>